<dbReference type="GO" id="GO:0043190">
    <property type="term" value="C:ATP-binding cassette (ABC) transporter complex"/>
    <property type="evidence" value="ECO:0007669"/>
    <property type="project" value="InterPro"/>
</dbReference>
<dbReference type="Pfam" id="PF01061">
    <property type="entry name" value="ABC2_membrane"/>
    <property type="match status" value="1"/>
</dbReference>
<evidence type="ECO:0000313" key="13">
    <source>
        <dbReference type="Proteomes" id="UP001227162"/>
    </source>
</evidence>
<evidence type="ECO:0000256" key="3">
    <source>
        <dbReference type="ARBA" id="ARBA00022448"/>
    </source>
</evidence>
<comment type="similarity">
    <text evidence="2">Belongs to the ABC-2 integral membrane protein family.</text>
</comment>
<gene>
    <name evidence="12" type="ORF">NOI20_17920</name>
</gene>
<dbReference type="Proteomes" id="UP001227162">
    <property type="component" value="Unassembled WGS sequence"/>
</dbReference>
<keyword evidence="7 10" id="KW-1133">Transmembrane helix</keyword>
<keyword evidence="8" id="KW-0625">Polysaccharide transport</keyword>
<evidence type="ECO:0000313" key="12">
    <source>
        <dbReference type="EMBL" id="MDQ2095996.1"/>
    </source>
</evidence>
<dbReference type="RefSeq" id="WP_317627611.1">
    <property type="nucleotide sequence ID" value="NZ_JANFFA010000042.1"/>
</dbReference>
<feature type="transmembrane region" description="Helical" evidence="10">
    <location>
        <begin position="135"/>
        <end position="154"/>
    </location>
</feature>
<feature type="domain" description="ABC-2 type transporter transmembrane" evidence="11">
    <location>
        <begin position="2"/>
        <end position="125"/>
    </location>
</feature>
<keyword evidence="5" id="KW-0762">Sugar transport</keyword>
<keyword evidence="9 10" id="KW-0472">Membrane</keyword>
<keyword evidence="4" id="KW-1003">Cell membrane</keyword>
<dbReference type="PRINTS" id="PR00164">
    <property type="entry name" value="ABC2TRNSPORT"/>
</dbReference>
<name>A0AAJ1UHB3_9RHOB</name>
<evidence type="ECO:0000256" key="4">
    <source>
        <dbReference type="ARBA" id="ARBA00022475"/>
    </source>
</evidence>
<evidence type="ECO:0000256" key="10">
    <source>
        <dbReference type="SAM" id="Phobius"/>
    </source>
</evidence>
<evidence type="ECO:0000256" key="9">
    <source>
        <dbReference type="ARBA" id="ARBA00023136"/>
    </source>
</evidence>
<evidence type="ECO:0000256" key="1">
    <source>
        <dbReference type="ARBA" id="ARBA00004651"/>
    </source>
</evidence>
<protein>
    <submittedName>
        <fullName evidence="12">ABC transporter permease</fullName>
    </submittedName>
</protein>
<proteinExistence type="inferred from homology"/>
<evidence type="ECO:0000256" key="8">
    <source>
        <dbReference type="ARBA" id="ARBA00023047"/>
    </source>
</evidence>
<feature type="transmembrane region" description="Helical" evidence="10">
    <location>
        <begin position="49"/>
        <end position="74"/>
    </location>
</feature>
<feature type="non-terminal residue" evidence="12">
    <location>
        <position position="156"/>
    </location>
</feature>
<dbReference type="AlphaFoldDB" id="A0AAJ1UHB3"/>
<keyword evidence="13" id="KW-1185">Reference proteome</keyword>
<dbReference type="GO" id="GO:0140359">
    <property type="term" value="F:ABC-type transporter activity"/>
    <property type="evidence" value="ECO:0007669"/>
    <property type="project" value="InterPro"/>
</dbReference>
<comment type="caution">
    <text evidence="12">The sequence shown here is derived from an EMBL/GenBank/DDBJ whole genome shotgun (WGS) entry which is preliminary data.</text>
</comment>
<dbReference type="EMBL" id="JANFFA010000042">
    <property type="protein sequence ID" value="MDQ2095996.1"/>
    <property type="molecule type" value="Genomic_DNA"/>
</dbReference>
<accession>A0AAJ1UHB3</accession>
<keyword evidence="3" id="KW-0813">Transport</keyword>
<evidence type="ECO:0000259" key="11">
    <source>
        <dbReference type="Pfam" id="PF01061"/>
    </source>
</evidence>
<dbReference type="PANTHER" id="PTHR30413:SF10">
    <property type="entry name" value="CAPSULE POLYSACCHARIDE EXPORT INNER-MEMBRANE PROTEIN CTRC"/>
    <property type="match status" value="1"/>
</dbReference>
<feature type="transmembrane region" description="Helical" evidence="10">
    <location>
        <begin position="12"/>
        <end position="37"/>
    </location>
</feature>
<evidence type="ECO:0000256" key="2">
    <source>
        <dbReference type="ARBA" id="ARBA00007783"/>
    </source>
</evidence>
<evidence type="ECO:0000256" key="5">
    <source>
        <dbReference type="ARBA" id="ARBA00022597"/>
    </source>
</evidence>
<organism evidence="12 13">
    <name type="scientific">Rhodalgimonas zhirmunskyi</name>
    <dbReference type="NCBI Taxonomy" id="2964767"/>
    <lineage>
        <taxon>Bacteria</taxon>
        <taxon>Pseudomonadati</taxon>
        <taxon>Pseudomonadota</taxon>
        <taxon>Alphaproteobacteria</taxon>
        <taxon>Rhodobacterales</taxon>
        <taxon>Roseobacteraceae</taxon>
        <taxon>Rhodalgimonas</taxon>
    </lineage>
</organism>
<dbReference type="GO" id="GO:0015920">
    <property type="term" value="P:lipopolysaccharide transport"/>
    <property type="evidence" value="ECO:0007669"/>
    <property type="project" value="TreeGrafter"/>
</dbReference>
<reference evidence="12" key="1">
    <citation type="submission" date="2022-07" db="EMBL/GenBank/DDBJ databases">
        <authorList>
            <person name="Otstavnykh N."/>
            <person name="Isaeva M."/>
            <person name="Bystritskaya E."/>
        </authorList>
    </citation>
    <scope>NUCLEOTIDE SEQUENCE</scope>
    <source>
        <strain evidence="12">10Alg 79</strain>
    </source>
</reference>
<sequence>LVYPSVTWMDAVLARLFLNMLTSSLVAYLLLTSILLFTDTRIIIDTAPMIEAMAMAALLGFGIGTLNCALFGLFPIWETIWGIVTRPLFLASGIIYIYEDLPSVAQDILWWNPLIHLTGLMRTGLYPSYHPEYITPFYVIGFALVPLAFGFLLLRR</sequence>
<feature type="non-terminal residue" evidence="12">
    <location>
        <position position="1"/>
    </location>
</feature>
<dbReference type="InterPro" id="IPR000412">
    <property type="entry name" value="ABC_2_transport"/>
</dbReference>
<evidence type="ECO:0000256" key="6">
    <source>
        <dbReference type="ARBA" id="ARBA00022692"/>
    </source>
</evidence>
<dbReference type="GO" id="GO:0015774">
    <property type="term" value="P:polysaccharide transport"/>
    <property type="evidence" value="ECO:0007669"/>
    <property type="project" value="UniProtKB-KW"/>
</dbReference>
<keyword evidence="6 10" id="KW-0812">Transmembrane</keyword>
<dbReference type="PANTHER" id="PTHR30413">
    <property type="entry name" value="INNER MEMBRANE TRANSPORT PERMEASE"/>
    <property type="match status" value="1"/>
</dbReference>
<evidence type="ECO:0000256" key="7">
    <source>
        <dbReference type="ARBA" id="ARBA00022989"/>
    </source>
</evidence>
<reference evidence="12" key="2">
    <citation type="submission" date="2023-04" db="EMBL/GenBank/DDBJ databases">
        <title>'Rhodoalgimonas zhirmunskyi' gen. nov., isolated from a red alga.</title>
        <authorList>
            <person name="Nedashkovskaya O.I."/>
            <person name="Otstavnykh N.Y."/>
            <person name="Bystritskaya E.P."/>
            <person name="Balabanova L.A."/>
            <person name="Isaeva M.P."/>
        </authorList>
    </citation>
    <scope>NUCLEOTIDE SEQUENCE</scope>
    <source>
        <strain evidence="12">10Alg 79</strain>
    </source>
</reference>
<dbReference type="InterPro" id="IPR013525">
    <property type="entry name" value="ABC2_TM"/>
</dbReference>
<comment type="subcellular location">
    <subcellularLocation>
        <location evidence="1">Cell membrane</location>
        <topology evidence="1">Multi-pass membrane protein</topology>
    </subcellularLocation>
</comment>